<dbReference type="Pfam" id="PF22667">
    <property type="entry name" value="Lon_lid"/>
    <property type="match status" value="1"/>
</dbReference>
<dbReference type="InterPro" id="IPR054594">
    <property type="entry name" value="Lon_lid"/>
</dbReference>
<dbReference type="GO" id="GO:0005524">
    <property type="term" value="F:ATP binding"/>
    <property type="evidence" value="ECO:0007669"/>
    <property type="project" value="UniProtKB-KW"/>
</dbReference>
<dbReference type="GO" id="GO:0007005">
    <property type="term" value="P:mitochondrion organization"/>
    <property type="evidence" value="ECO:0007669"/>
    <property type="project" value="TreeGrafter"/>
</dbReference>
<name>U6LWX8_EIMMA</name>
<dbReference type="EMBL" id="HG718853">
    <property type="protein sequence ID" value="CDJ56236.1"/>
    <property type="molecule type" value="Genomic_DNA"/>
</dbReference>
<dbReference type="AlphaFoldDB" id="U6LWX8"/>
<feature type="compositionally biased region" description="Low complexity" evidence="8">
    <location>
        <begin position="204"/>
        <end position="214"/>
    </location>
</feature>
<comment type="catalytic activity">
    <reaction evidence="6">
        <text>Hydrolysis of proteins in presence of ATP.</text>
        <dbReference type="EC" id="3.4.21.53"/>
    </reaction>
</comment>
<evidence type="ECO:0000313" key="11">
    <source>
        <dbReference type="Proteomes" id="UP000030763"/>
    </source>
</evidence>
<dbReference type="VEuPathDB" id="ToxoDB:EMWEY_00002500"/>
<dbReference type="Pfam" id="PF02190">
    <property type="entry name" value="LON_substr_bdg"/>
    <property type="match status" value="1"/>
</dbReference>
<dbReference type="PROSITE" id="PS51787">
    <property type="entry name" value="LON_N"/>
    <property type="match status" value="1"/>
</dbReference>
<dbReference type="CDD" id="cd19500">
    <property type="entry name" value="RecA-like_Lon"/>
    <property type="match status" value="1"/>
</dbReference>
<evidence type="ECO:0000256" key="2">
    <source>
        <dbReference type="ARBA" id="ARBA00022741"/>
    </source>
</evidence>
<dbReference type="InterPro" id="IPR027065">
    <property type="entry name" value="Lon_Prtase"/>
</dbReference>
<dbReference type="Gene3D" id="1.20.5.5270">
    <property type="match status" value="1"/>
</dbReference>
<dbReference type="Gene3D" id="3.40.50.300">
    <property type="entry name" value="P-loop containing nucleotide triphosphate hydrolases"/>
    <property type="match status" value="1"/>
</dbReference>
<evidence type="ECO:0000256" key="3">
    <source>
        <dbReference type="ARBA" id="ARBA00022801"/>
    </source>
</evidence>
<dbReference type="OrthoDB" id="2411602at2759"/>
<evidence type="ECO:0000256" key="1">
    <source>
        <dbReference type="ARBA" id="ARBA00022670"/>
    </source>
</evidence>
<feature type="compositionally biased region" description="Basic residues" evidence="8">
    <location>
        <begin position="173"/>
        <end position="183"/>
    </location>
</feature>
<dbReference type="GO" id="GO:0051131">
    <property type="term" value="P:chaperone-mediated protein complex assembly"/>
    <property type="evidence" value="ECO:0007669"/>
    <property type="project" value="TreeGrafter"/>
</dbReference>
<reference evidence="10" key="2">
    <citation type="submission" date="2013-10" db="EMBL/GenBank/DDBJ databases">
        <authorList>
            <person name="Aslett M."/>
        </authorList>
    </citation>
    <scope>NUCLEOTIDE SEQUENCE [LARGE SCALE GENOMIC DNA]</scope>
    <source>
        <strain evidence="10">Weybridge</strain>
    </source>
</reference>
<dbReference type="RefSeq" id="XP_013332886.1">
    <property type="nucleotide sequence ID" value="XM_013477432.1"/>
</dbReference>
<keyword evidence="5" id="KW-0067">ATP-binding</keyword>
<protein>
    <recommendedName>
        <fullName evidence="7">endopeptidase La</fullName>
        <ecNumber evidence="7">3.4.21.53</ecNumber>
    </recommendedName>
</protein>
<reference evidence="10" key="1">
    <citation type="submission" date="2013-10" db="EMBL/GenBank/DDBJ databases">
        <title>Genomic analysis of the causative agents of coccidiosis in chickens.</title>
        <authorList>
            <person name="Reid A.J."/>
            <person name="Blake D."/>
            <person name="Billington K."/>
            <person name="Browne H."/>
            <person name="Dunn M."/>
            <person name="Hung S."/>
            <person name="Kawahara F."/>
            <person name="Miranda-Saavedra D."/>
            <person name="Mourier T."/>
            <person name="Nagra H."/>
            <person name="Otto T.D."/>
            <person name="Rawlings N."/>
            <person name="Sanchez A."/>
            <person name="Sanders M."/>
            <person name="Subramaniam C."/>
            <person name="Tay Y."/>
            <person name="Dear P."/>
            <person name="Doerig C."/>
            <person name="Gruber A."/>
            <person name="Parkinson J."/>
            <person name="Shirley M."/>
            <person name="Wan K.L."/>
            <person name="Berriman M."/>
            <person name="Tomley F."/>
            <person name="Pain A."/>
        </authorList>
    </citation>
    <scope>NUCLEOTIDE SEQUENCE [LARGE SCALE GENOMIC DNA]</scope>
    <source>
        <strain evidence="10">Weybridge</strain>
    </source>
</reference>
<evidence type="ECO:0000256" key="8">
    <source>
        <dbReference type="SAM" id="MobiDB-lite"/>
    </source>
</evidence>
<feature type="region of interest" description="Disordered" evidence="8">
    <location>
        <begin position="382"/>
        <end position="411"/>
    </location>
</feature>
<keyword evidence="3" id="KW-0378">Hydrolase</keyword>
<keyword evidence="11" id="KW-1185">Reference proteome</keyword>
<evidence type="ECO:0000256" key="4">
    <source>
        <dbReference type="ARBA" id="ARBA00022825"/>
    </source>
</evidence>
<proteinExistence type="predicted"/>
<dbReference type="EC" id="3.4.21.53" evidence="7"/>
<feature type="region of interest" description="Disordered" evidence="8">
    <location>
        <begin position="169"/>
        <end position="220"/>
    </location>
</feature>
<evidence type="ECO:0000256" key="7">
    <source>
        <dbReference type="ARBA" id="ARBA00066743"/>
    </source>
</evidence>
<feature type="compositionally biased region" description="Basic and acidic residues" evidence="8">
    <location>
        <begin position="470"/>
        <end position="488"/>
    </location>
</feature>
<dbReference type="InterPro" id="IPR027417">
    <property type="entry name" value="P-loop_NTPase"/>
</dbReference>
<dbReference type="GO" id="GO:0004252">
    <property type="term" value="F:serine-type endopeptidase activity"/>
    <property type="evidence" value="ECO:0007669"/>
    <property type="project" value="UniProtKB-EC"/>
</dbReference>
<feature type="compositionally biased region" description="Low complexity" evidence="8">
    <location>
        <begin position="432"/>
        <end position="469"/>
    </location>
</feature>
<evidence type="ECO:0000256" key="6">
    <source>
        <dbReference type="ARBA" id="ARBA00050665"/>
    </source>
</evidence>
<evidence type="ECO:0000256" key="5">
    <source>
        <dbReference type="ARBA" id="ARBA00022840"/>
    </source>
</evidence>
<dbReference type="SMART" id="SM00464">
    <property type="entry name" value="LON"/>
    <property type="match status" value="1"/>
</dbReference>
<dbReference type="GO" id="GO:0003697">
    <property type="term" value="F:single-stranded DNA binding"/>
    <property type="evidence" value="ECO:0007669"/>
    <property type="project" value="TreeGrafter"/>
</dbReference>
<dbReference type="GO" id="GO:0004176">
    <property type="term" value="F:ATP-dependent peptidase activity"/>
    <property type="evidence" value="ECO:0007669"/>
    <property type="project" value="InterPro"/>
</dbReference>
<dbReference type="InterPro" id="IPR003111">
    <property type="entry name" value="Lon_prtase_N"/>
</dbReference>
<keyword evidence="2" id="KW-0547">Nucleotide-binding</keyword>
<sequence length="1073" mass="115917">MQPCTAAAASAAAAAAAASAAAVAVGNRRLLLSWTQQQHPLLPSPSLARSSANSSKSSVYSVLLVASSNSRCVGTSFNNANALFPFTSACCSAFSVGCCSNSNKSFGAFRFFSSRRRSKKQQQQQQDVVSPSSEFEEETVNWTAGSTGAAAPAAAAAAAADSVQGPELGRVGRVVRRQRRRRQQQQQVRDDAAANPPPAPAPAPATTAPSASAGAAGGPWGGDEGSFAAVVSSPSPPTLPSLPAIGLIRRPAFPGFYQLLQIPDQELFEELVRLKTSGGWRDFVGGFLLRKEADVEEDMGPGARLREDAVMVSFLGSVSAVEEIHPVGCLLHLLTLAPHPTQGGGQAIVMPYRRIKLLGPSQSPEEAAAAAAVAGEETAAGSADATATSVPADTAASVAPADAGETPTATTAAVTPGEVGAAAAVVHELQQLHQQQQPNQQQQPQQPEKQQQQQPQQEQQQQQHQPQKQQHQEPQDARGQSKGEHQQHQEQQQQNPGEQTPAGEENQTKQKQQQQQQQAAAGESDGSAFGGLLPLPPSSASSSSSSSKRGALLYVSVAFPRETSAGSLSSSSTYAGNGVVKMLHMEILATMKELLKTSYFYKEHFDQGPGSGVQVIRFYNIDYPQKLADLVAGISFARRDELQAVLAEEDIEKRLMLVLQIAKKDLEFAKLQVNVKAQVEDKVMKVQRKFLLQEQLKLIKKELGLNKDDKESIIDQFREILAKKEAFMNEEVQKASKASTLNPRSRTAVATEINKLSSLDQSSSEFHVSRTYLENLLKLPWGEYSTDCTDIDEAARVLNADHFGLEDVKKRILEFIAVNILKKDSQGKILCFLGPPGVGKTSVAESIARALKRKYYRISLGGLFDVAELRGHRRTYIGALPGKIVTALKLTGTMNPLIVLDEIDKLGRDFRGDPSSALLEVLDPSQNSFFRDHYIDVPLDLSRVLFVCTANAQDTIPGPLLDRMELIRIAGYIQEEKVAIAQQYLIPKTAEATGLQGSRVSIQPAALEVLVRDYAREAGVRSLSKCIEKLFRRAALSIVKKEAEEVVVTEENLTTFVDQPPWSSTRLFEKTQP</sequence>
<dbReference type="SUPFAM" id="SSF52540">
    <property type="entry name" value="P-loop containing nucleoside triphosphate hydrolases"/>
    <property type="match status" value="1"/>
</dbReference>
<dbReference type="InterPro" id="IPR003959">
    <property type="entry name" value="ATPase_AAA_core"/>
</dbReference>
<feature type="region of interest" description="Disordered" evidence="8">
    <location>
        <begin position="116"/>
        <end position="140"/>
    </location>
</feature>
<organism evidence="10 11">
    <name type="scientific">Eimeria maxima</name>
    <name type="common">Coccidian parasite</name>
    <dbReference type="NCBI Taxonomy" id="5804"/>
    <lineage>
        <taxon>Eukaryota</taxon>
        <taxon>Sar</taxon>
        <taxon>Alveolata</taxon>
        <taxon>Apicomplexa</taxon>
        <taxon>Conoidasida</taxon>
        <taxon>Coccidia</taxon>
        <taxon>Eucoccidiorida</taxon>
        <taxon>Eimeriorina</taxon>
        <taxon>Eimeriidae</taxon>
        <taxon>Eimeria</taxon>
    </lineage>
</organism>
<dbReference type="PANTHER" id="PTHR43718">
    <property type="entry name" value="LON PROTEASE"/>
    <property type="match status" value="1"/>
</dbReference>
<dbReference type="PANTHER" id="PTHR43718:SF2">
    <property type="entry name" value="LON PROTEASE HOMOLOG, MITOCHONDRIAL"/>
    <property type="match status" value="1"/>
</dbReference>
<dbReference type="SMART" id="SM00382">
    <property type="entry name" value="AAA"/>
    <property type="match status" value="1"/>
</dbReference>
<dbReference type="Gene3D" id="1.10.8.60">
    <property type="match status" value="1"/>
</dbReference>
<evidence type="ECO:0000313" key="10">
    <source>
        <dbReference type="EMBL" id="CDJ56236.1"/>
    </source>
</evidence>
<dbReference type="GO" id="GO:0016887">
    <property type="term" value="F:ATP hydrolysis activity"/>
    <property type="evidence" value="ECO:0007669"/>
    <property type="project" value="InterPro"/>
</dbReference>
<dbReference type="Pfam" id="PF00004">
    <property type="entry name" value="AAA"/>
    <property type="match status" value="1"/>
</dbReference>
<feature type="compositionally biased region" description="Low complexity" evidence="8">
    <location>
        <begin position="509"/>
        <end position="547"/>
    </location>
</feature>
<accession>U6LWX8</accession>
<dbReference type="GO" id="GO:0006515">
    <property type="term" value="P:protein quality control for misfolded or incompletely synthesized proteins"/>
    <property type="evidence" value="ECO:0007669"/>
    <property type="project" value="TreeGrafter"/>
</dbReference>
<keyword evidence="1 10" id="KW-0645">Protease</keyword>
<evidence type="ECO:0000259" key="9">
    <source>
        <dbReference type="PROSITE" id="PS51787"/>
    </source>
</evidence>
<keyword evidence="4" id="KW-0720">Serine protease</keyword>
<dbReference type="InterPro" id="IPR003593">
    <property type="entry name" value="AAA+_ATPase"/>
</dbReference>
<dbReference type="GO" id="GO:0005759">
    <property type="term" value="C:mitochondrial matrix"/>
    <property type="evidence" value="ECO:0007669"/>
    <property type="project" value="TreeGrafter"/>
</dbReference>
<feature type="domain" description="Lon N-terminal" evidence="9">
    <location>
        <begin position="242"/>
        <end position="666"/>
    </location>
</feature>
<gene>
    <name evidence="10" type="ORF">EMWEY_00002500</name>
</gene>
<dbReference type="Gene3D" id="1.20.58.1480">
    <property type="match status" value="1"/>
</dbReference>
<dbReference type="GeneID" id="25334236"/>
<dbReference type="Proteomes" id="UP000030763">
    <property type="component" value="Unassembled WGS sequence"/>
</dbReference>
<dbReference type="FunFam" id="3.40.50.300:FF:000021">
    <property type="entry name" value="Lon protease homolog"/>
    <property type="match status" value="1"/>
</dbReference>
<feature type="region of interest" description="Disordered" evidence="8">
    <location>
        <begin position="432"/>
        <end position="547"/>
    </location>
</feature>
<feature type="non-terminal residue" evidence="10">
    <location>
        <position position="1073"/>
    </location>
</feature>